<dbReference type="PROSITE" id="PS51366">
    <property type="entry name" value="MI"/>
    <property type="match status" value="1"/>
</dbReference>
<evidence type="ECO:0000256" key="1">
    <source>
        <dbReference type="ARBA" id="ARBA00004123"/>
    </source>
</evidence>
<comment type="caution">
    <text evidence="7">The sequence shown here is derived from an EMBL/GenBank/DDBJ whole genome shotgun (WGS) entry which is preliminary data.</text>
</comment>
<comment type="similarity">
    <text evidence="2">Belongs to the CWC22 family.</text>
</comment>
<dbReference type="InterPro" id="IPR003891">
    <property type="entry name" value="Initiation_fac_eIF4g_MI"/>
</dbReference>
<accession>A0A819Z553</accession>
<keyword evidence="5" id="KW-0539">Nucleus</keyword>
<dbReference type="GO" id="GO:0000398">
    <property type="term" value="P:mRNA splicing, via spliceosome"/>
    <property type="evidence" value="ECO:0007669"/>
    <property type="project" value="TreeGrafter"/>
</dbReference>
<dbReference type="Pfam" id="PF02847">
    <property type="entry name" value="MA3"/>
    <property type="match status" value="1"/>
</dbReference>
<evidence type="ECO:0000259" key="6">
    <source>
        <dbReference type="PROSITE" id="PS51366"/>
    </source>
</evidence>
<protein>
    <recommendedName>
        <fullName evidence="6">MI domain-containing protein</fullName>
    </recommendedName>
</protein>
<dbReference type="EMBL" id="CAJOBF010005234">
    <property type="protein sequence ID" value="CAF4168274.1"/>
    <property type="molecule type" value="Genomic_DNA"/>
</dbReference>
<comment type="subcellular location">
    <subcellularLocation>
        <location evidence="1">Nucleus</location>
    </subcellularLocation>
</comment>
<dbReference type="AlphaFoldDB" id="A0A819Z553"/>
<organism evidence="7 8">
    <name type="scientific">Rotaria magnacalcarata</name>
    <dbReference type="NCBI Taxonomy" id="392030"/>
    <lineage>
        <taxon>Eukaryota</taxon>
        <taxon>Metazoa</taxon>
        <taxon>Spiralia</taxon>
        <taxon>Gnathifera</taxon>
        <taxon>Rotifera</taxon>
        <taxon>Eurotatoria</taxon>
        <taxon>Bdelloidea</taxon>
        <taxon>Philodinida</taxon>
        <taxon>Philodinidae</taxon>
        <taxon>Rotaria</taxon>
    </lineage>
</organism>
<dbReference type="PANTHER" id="PTHR18034:SF3">
    <property type="entry name" value="PRE-MRNA-SPLICING FACTOR CWC22 HOMOLOG"/>
    <property type="match status" value="1"/>
</dbReference>
<dbReference type="Proteomes" id="UP000663842">
    <property type="component" value="Unassembled WGS sequence"/>
</dbReference>
<name>A0A819Z553_9BILA</name>
<gene>
    <name evidence="7" type="ORF">UXM345_LOCUS26119</name>
</gene>
<dbReference type="SUPFAM" id="SSF48371">
    <property type="entry name" value="ARM repeat"/>
    <property type="match status" value="1"/>
</dbReference>
<feature type="domain" description="MI" evidence="6">
    <location>
        <begin position="245"/>
        <end position="365"/>
    </location>
</feature>
<evidence type="ECO:0000313" key="8">
    <source>
        <dbReference type="Proteomes" id="UP000663842"/>
    </source>
</evidence>
<evidence type="ECO:0000313" key="7">
    <source>
        <dbReference type="EMBL" id="CAF4168274.1"/>
    </source>
</evidence>
<dbReference type="SMART" id="SM00544">
    <property type="entry name" value="MA3"/>
    <property type="match status" value="1"/>
</dbReference>
<evidence type="ECO:0000256" key="4">
    <source>
        <dbReference type="ARBA" id="ARBA00023187"/>
    </source>
</evidence>
<keyword evidence="3" id="KW-0507">mRNA processing</keyword>
<dbReference type="InterPro" id="IPR050781">
    <property type="entry name" value="CWC22_splicing_factor"/>
</dbReference>
<evidence type="ECO:0000256" key="2">
    <source>
        <dbReference type="ARBA" id="ARBA00006856"/>
    </source>
</evidence>
<evidence type="ECO:0000256" key="5">
    <source>
        <dbReference type="ARBA" id="ARBA00023242"/>
    </source>
</evidence>
<dbReference type="Gene3D" id="1.25.40.180">
    <property type="match status" value="1"/>
</dbReference>
<proteinExistence type="inferred from homology"/>
<sequence>MSKSKVNDAKLRLVQTSLKDLSTIEEYQHLAWKNLKTIINGCLHKGNTSNLPLVISELFQYNIVRGRGFPGRTFRSPDTVETGRKDAEESPCSFLSIFVIEMVARLLKNPTDDSVVLAIELMKECEQKLSQVYPRTLDSFFSKLGILLHQSSLDKPTLCMIQILFVVRAGYFNAYPPIPSGLDLVDEDDQFTHIIELDNACEPIPMLDVFQYDKQFEENEEKYKKIRRTILDETSDNDDESSTCSLDTDEEDDRMETIDLNNDAEKCACKLLKMNASLGQEMEVCQIIIDSCAQRRRHEPFLGLLGQRLRLLKSEYVEYFEKAFHDQCDVAHHFENVKLKNVGKLFAHLFLTNSISWTVLRCIRLTDKDTTSSSRTFIKVLFLELFQFLGLTKLISRLMDPAVLRHLEGLFPRDDAQFCINFLHQLSSGKSSALTPHMDALGRALAQMDVKQEYTQYPNKSNDISFEQPFIISNATTLHVYRSLTCGNRLLCSTECDTLLSNLGVYGNQYSNTRYAENVNMLIQVFDGTKHQNRSTLSTSYVIPEGRRASIIGASVSDPYARVSQQHYEGTGKSGAYNRFTHYACPVMKAIKTNAGSTGFISNMVPSLQHVYLVSILLGQVEYVARQNVYDKTKKKQMSIRLFITIISLSLFLKGILNAGVEDKWERLPSTANRVYYHSPSQIEVELEELEDDATLEQRKSAFYYMFNRAMLCLFGDSFNSLMTSLESYKSHKLNDSVLLEDDADIIYVLDITNGSFPEQMPDRIESGDTIEFKTNKTDQYYIFQVHKDENDYYRINNGFELYNINNHTPKNYRRISLSLGLPQSKIELYFCIIPSSQRQFIRVTSNFRCDNKESQKLILHKDDTIELEWASKRGNGFRIEEKKILSNIWCPIHDIIACIVKSKFNIQYIDIHDDNIQPNVIAIEENDSIIFQWNTTEKQSIQQIQPFIIDQTNQ</sequence>
<dbReference type="PANTHER" id="PTHR18034">
    <property type="entry name" value="CELL CYCLE CONTROL PROTEIN CWF22-RELATED"/>
    <property type="match status" value="1"/>
</dbReference>
<keyword evidence="4" id="KW-0508">mRNA splicing</keyword>
<dbReference type="InterPro" id="IPR016024">
    <property type="entry name" value="ARM-type_fold"/>
</dbReference>
<evidence type="ECO:0000256" key="3">
    <source>
        <dbReference type="ARBA" id="ARBA00022664"/>
    </source>
</evidence>
<dbReference type="GO" id="GO:0003723">
    <property type="term" value="F:RNA binding"/>
    <property type="evidence" value="ECO:0007669"/>
    <property type="project" value="TreeGrafter"/>
</dbReference>
<dbReference type="GO" id="GO:0071013">
    <property type="term" value="C:catalytic step 2 spliceosome"/>
    <property type="evidence" value="ECO:0007669"/>
    <property type="project" value="TreeGrafter"/>
</dbReference>
<reference evidence="7" key="1">
    <citation type="submission" date="2021-02" db="EMBL/GenBank/DDBJ databases">
        <authorList>
            <person name="Nowell W R."/>
        </authorList>
    </citation>
    <scope>NUCLEOTIDE SEQUENCE</scope>
</reference>